<proteinExistence type="predicted"/>
<protein>
    <submittedName>
        <fullName evidence="1">Uncharacterized protein</fullName>
    </submittedName>
</protein>
<reference evidence="1" key="1">
    <citation type="journal article" date="2023" name="Mol. Phylogenet. Evol.">
        <title>Genome-scale phylogeny and comparative genomics of the fungal order Sordariales.</title>
        <authorList>
            <person name="Hensen N."/>
            <person name="Bonometti L."/>
            <person name="Westerberg I."/>
            <person name="Brannstrom I.O."/>
            <person name="Guillou S."/>
            <person name="Cros-Aarteil S."/>
            <person name="Calhoun S."/>
            <person name="Haridas S."/>
            <person name="Kuo A."/>
            <person name="Mondo S."/>
            <person name="Pangilinan J."/>
            <person name="Riley R."/>
            <person name="LaButti K."/>
            <person name="Andreopoulos B."/>
            <person name="Lipzen A."/>
            <person name="Chen C."/>
            <person name="Yan M."/>
            <person name="Daum C."/>
            <person name="Ng V."/>
            <person name="Clum A."/>
            <person name="Steindorff A."/>
            <person name="Ohm R.A."/>
            <person name="Martin F."/>
            <person name="Silar P."/>
            <person name="Natvig D.O."/>
            <person name="Lalanne C."/>
            <person name="Gautier V."/>
            <person name="Ament-Velasquez S.L."/>
            <person name="Kruys A."/>
            <person name="Hutchinson M.I."/>
            <person name="Powell A.J."/>
            <person name="Barry K."/>
            <person name="Miller A.N."/>
            <person name="Grigoriev I.V."/>
            <person name="Debuchy R."/>
            <person name="Gladieux P."/>
            <person name="Hiltunen Thoren M."/>
            <person name="Johannesson H."/>
        </authorList>
    </citation>
    <scope>NUCLEOTIDE SEQUENCE</scope>
    <source>
        <strain evidence="1">CBS 232.78</strain>
    </source>
</reference>
<comment type="caution">
    <text evidence="1">The sequence shown here is derived from an EMBL/GenBank/DDBJ whole genome shotgun (WGS) entry which is preliminary data.</text>
</comment>
<accession>A0AAE0U4H4</accession>
<evidence type="ECO:0000313" key="1">
    <source>
        <dbReference type="EMBL" id="KAK3390325.1"/>
    </source>
</evidence>
<keyword evidence="2" id="KW-1185">Reference proteome</keyword>
<dbReference type="AlphaFoldDB" id="A0AAE0U4H4"/>
<reference evidence="1" key="2">
    <citation type="submission" date="2023-06" db="EMBL/GenBank/DDBJ databases">
        <authorList>
            <consortium name="Lawrence Berkeley National Laboratory"/>
            <person name="Haridas S."/>
            <person name="Hensen N."/>
            <person name="Bonometti L."/>
            <person name="Westerberg I."/>
            <person name="Brannstrom I.O."/>
            <person name="Guillou S."/>
            <person name="Cros-Aarteil S."/>
            <person name="Calhoun S."/>
            <person name="Kuo A."/>
            <person name="Mondo S."/>
            <person name="Pangilinan J."/>
            <person name="Riley R."/>
            <person name="LaButti K."/>
            <person name="Andreopoulos B."/>
            <person name="Lipzen A."/>
            <person name="Chen C."/>
            <person name="Yanf M."/>
            <person name="Daum C."/>
            <person name="Ng V."/>
            <person name="Clum A."/>
            <person name="Steindorff A."/>
            <person name="Ohm R."/>
            <person name="Martin F."/>
            <person name="Silar P."/>
            <person name="Natvig D."/>
            <person name="Lalanne C."/>
            <person name="Gautier V."/>
            <person name="Ament-velasquez S.L."/>
            <person name="Kruys A."/>
            <person name="Hutchinson M.I."/>
            <person name="Powell A.J."/>
            <person name="Barry K."/>
            <person name="Miller A.N."/>
            <person name="Grigoriev I.V."/>
            <person name="Debuchy R."/>
            <person name="Gladieux P."/>
            <person name="Thoren M.H."/>
            <person name="Johannesson H."/>
        </authorList>
    </citation>
    <scope>NUCLEOTIDE SEQUENCE</scope>
    <source>
        <strain evidence="1">CBS 232.78</strain>
    </source>
</reference>
<name>A0AAE0U4H4_9PEZI</name>
<dbReference type="Proteomes" id="UP001285441">
    <property type="component" value="Unassembled WGS sequence"/>
</dbReference>
<evidence type="ECO:0000313" key="2">
    <source>
        <dbReference type="Proteomes" id="UP001285441"/>
    </source>
</evidence>
<dbReference type="EMBL" id="JAULSW010000002">
    <property type="protein sequence ID" value="KAK3390325.1"/>
    <property type="molecule type" value="Genomic_DNA"/>
</dbReference>
<organism evidence="1 2">
    <name type="scientific">Podospora didyma</name>
    <dbReference type="NCBI Taxonomy" id="330526"/>
    <lineage>
        <taxon>Eukaryota</taxon>
        <taxon>Fungi</taxon>
        <taxon>Dikarya</taxon>
        <taxon>Ascomycota</taxon>
        <taxon>Pezizomycotina</taxon>
        <taxon>Sordariomycetes</taxon>
        <taxon>Sordariomycetidae</taxon>
        <taxon>Sordariales</taxon>
        <taxon>Podosporaceae</taxon>
        <taxon>Podospora</taxon>
    </lineage>
</organism>
<sequence length="148" mass="16885">MCTGDTVKLICGHSLVHFRTRCEKKCDTPKGEVSSIHDTCASCHPEMRIAQLNRNHALLMREATEHYSAATKEGRSDDAKQLKKYMQDLRVKREGDVEKWNELGRGGLDNVIWPGKDEREEWNYSHALPWVSNRLTAAGGRGQQHRRG</sequence>
<gene>
    <name evidence="1" type="ORF">B0H63DRAFT_519557</name>
</gene>